<gene>
    <name evidence="6" type="ORF">U14_00081</name>
</gene>
<comment type="similarity">
    <text evidence="1">Belongs to the iron-containing alcohol dehydrogenase family.</text>
</comment>
<dbReference type="InterPro" id="IPR039697">
    <property type="entry name" value="Alcohol_dehydrogenase_Fe"/>
</dbReference>
<dbReference type="Pfam" id="PF25137">
    <property type="entry name" value="ADH_Fe_C"/>
    <property type="match status" value="1"/>
</dbReference>
<evidence type="ECO:0000259" key="5">
    <source>
        <dbReference type="Pfam" id="PF25137"/>
    </source>
</evidence>
<evidence type="ECO:0000256" key="1">
    <source>
        <dbReference type="ARBA" id="ARBA00007358"/>
    </source>
</evidence>
<feature type="domain" description="Alcohol dehydrogenase iron-type/glycerol dehydrogenase GldA" evidence="4">
    <location>
        <begin position="30"/>
        <end position="196"/>
    </location>
</feature>
<reference evidence="6" key="1">
    <citation type="journal article" date="2015" name="PeerJ">
        <title>First genomic representation of candidate bacterial phylum KSB3 points to enhanced environmental sensing as a trigger of wastewater bulking.</title>
        <authorList>
            <person name="Sekiguchi Y."/>
            <person name="Ohashi A."/>
            <person name="Parks D.H."/>
            <person name="Yamauchi T."/>
            <person name="Tyson G.W."/>
            <person name="Hugenholtz P."/>
        </authorList>
    </citation>
    <scope>NUCLEOTIDE SEQUENCE [LARGE SCALE GENOMIC DNA]</scope>
</reference>
<dbReference type="EMBL" id="DF820455">
    <property type="protein sequence ID" value="GAK48870.1"/>
    <property type="molecule type" value="Genomic_DNA"/>
</dbReference>
<keyword evidence="3" id="KW-0520">NAD</keyword>
<keyword evidence="7" id="KW-1185">Reference proteome</keyword>
<dbReference type="PROSITE" id="PS00060">
    <property type="entry name" value="ADH_IRON_2"/>
    <property type="match status" value="1"/>
</dbReference>
<dbReference type="SUPFAM" id="SSF56796">
    <property type="entry name" value="Dehydroquinate synthase-like"/>
    <property type="match status" value="1"/>
</dbReference>
<dbReference type="FunFam" id="3.40.50.1970:FF:000003">
    <property type="entry name" value="Alcohol dehydrogenase, iron-containing"/>
    <property type="match status" value="1"/>
</dbReference>
<protein>
    <submittedName>
        <fullName evidence="6">Iron-containing alcohol dehydrogenase</fullName>
    </submittedName>
</protein>
<proteinExistence type="inferred from homology"/>
<dbReference type="AlphaFoldDB" id="A0A0S6VV53"/>
<dbReference type="STRING" id="1499966.U14_00081"/>
<dbReference type="PANTHER" id="PTHR11496:SF102">
    <property type="entry name" value="ALCOHOL DEHYDROGENASE 4"/>
    <property type="match status" value="1"/>
</dbReference>
<dbReference type="HOGENOM" id="CLU_007207_0_0_0"/>
<accession>A0A0S6VV53</accession>
<feature type="domain" description="Fe-containing alcohol dehydrogenase-like C-terminal" evidence="5">
    <location>
        <begin position="207"/>
        <end position="401"/>
    </location>
</feature>
<dbReference type="InterPro" id="IPR001670">
    <property type="entry name" value="ADH_Fe/GldA"/>
</dbReference>
<evidence type="ECO:0000313" key="6">
    <source>
        <dbReference type="EMBL" id="GAK48870.1"/>
    </source>
</evidence>
<evidence type="ECO:0000256" key="3">
    <source>
        <dbReference type="ARBA" id="ARBA00023027"/>
    </source>
</evidence>
<evidence type="ECO:0000313" key="7">
    <source>
        <dbReference type="Proteomes" id="UP000030700"/>
    </source>
</evidence>
<dbReference type="NCBIfam" id="NF041833">
    <property type="entry name" value="Fe_ADH_ErcA"/>
    <property type="match status" value="1"/>
</dbReference>
<dbReference type="Gene3D" id="3.40.50.1970">
    <property type="match status" value="1"/>
</dbReference>
<dbReference type="InterPro" id="IPR056798">
    <property type="entry name" value="ADH_Fe_C"/>
</dbReference>
<dbReference type="Proteomes" id="UP000030700">
    <property type="component" value="Unassembled WGS sequence"/>
</dbReference>
<dbReference type="PANTHER" id="PTHR11496">
    <property type="entry name" value="ALCOHOL DEHYDROGENASE"/>
    <property type="match status" value="1"/>
</dbReference>
<organism evidence="6">
    <name type="scientific">Candidatus Moduliflexus flocculans</name>
    <dbReference type="NCBI Taxonomy" id="1499966"/>
    <lineage>
        <taxon>Bacteria</taxon>
        <taxon>Candidatus Moduliflexota</taxon>
        <taxon>Candidatus Moduliflexia</taxon>
        <taxon>Candidatus Moduliflexales</taxon>
        <taxon>Candidatus Moduliflexaceae</taxon>
    </lineage>
</organism>
<dbReference type="CDD" id="cd17814">
    <property type="entry name" value="Fe-ADH-like"/>
    <property type="match status" value="1"/>
</dbReference>
<evidence type="ECO:0000256" key="2">
    <source>
        <dbReference type="ARBA" id="ARBA00023002"/>
    </source>
</evidence>
<dbReference type="FunFam" id="1.20.1090.10:FF:000001">
    <property type="entry name" value="Aldehyde-alcohol dehydrogenase"/>
    <property type="match status" value="1"/>
</dbReference>
<sequence length="402" mass="43257">MTTMVRTAEDKAQEHRDKINLNLRKFVAPEFVFGLGARELAGRYAQRFEARKIMIVTDPGVIAAGWTADVIESMQATGIPHVIFSNVTPNPRDHEVMLGAELYQQEGCNALIAVGGGSALDCAKGIGIVSSNHRHILTFEGVDQVGAPMPPLICIPTTGGTSADVSQFAIINNTQARVKIAIISKSVVPDIALIDPVTLTTMDPLLTAYTGVDALVHAIEAFVSVGNSPMTDIHALEAIRLITRNLPDSVHNPQDIELRGQIMLGSLEAGLAFSNASLGGVHAMAHSLGGLKDLPHGECNALLLPHVMAFNFENSPERYLRIGEAMGLDWRGMTLKQKKTALLNEITHLEEAVGIRGTLAQRGVNRADVKPLAANAIKDPCIATNPRKPNVRDIEVIYEEAL</sequence>
<dbReference type="Gene3D" id="1.20.1090.10">
    <property type="entry name" value="Dehydroquinate synthase-like - alpha domain"/>
    <property type="match status" value="1"/>
</dbReference>
<evidence type="ECO:0000259" key="4">
    <source>
        <dbReference type="Pfam" id="PF00465"/>
    </source>
</evidence>
<keyword evidence="2" id="KW-0560">Oxidoreductase</keyword>
<dbReference type="GO" id="GO:0004022">
    <property type="term" value="F:alcohol dehydrogenase (NAD+) activity"/>
    <property type="evidence" value="ECO:0007669"/>
    <property type="project" value="TreeGrafter"/>
</dbReference>
<name>A0A0S6VV53_9BACT</name>
<dbReference type="Pfam" id="PF00465">
    <property type="entry name" value="Fe-ADH"/>
    <property type="match status" value="1"/>
</dbReference>
<dbReference type="GO" id="GO:0046872">
    <property type="term" value="F:metal ion binding"/>
    <property type="evidence" value="ECO:0007669"/>
    <property type="project" value="InterPro"/>
</dbReference>
<dbReference type="InterPro" id="IPR018211">
    <property type="entry name" value="ADH_Fe_CS"/>
</dbReference>